<keyword evidence="1" id="KW-0812">Transmembrane</keyword>
<evidence type="ECO:0000313" key="3">
    <source>
        <dbReference type="Proteomes" id="UP000322667"/>
    </source>
</evidence>
<feature type="transmembrane region" description="Helical" evidence="1">
    <location>
        <begin position="12"/>
        <end position="30"/>
    </location>
</feature>
<proteinExistence type="predicted"/>
<evidence type="ECO:0000313" key="2">
    <source>
        <dbReference type="EMBL" id="TYI00752.1"/>
    </source>
</evidence>
<name>A0A5D2NAF6_GOSTO</name>
<accession>A0A5D2NAF6</accession>
<keyword evidence="1" id="KW-0472">Membrane</keyword>
<dbReference type="AlphaFoldDB" id="A0A5D2NAF6"/>
<dbReference type="EMBL" id="CM017620">
    <property type="protein sequence ID" value="TYI00752.1"/>
    <property type="molecule type" value="Genomic_DNA"/>
</dbReference>
<sequence length="100" mass="11840">MLHNHSEGRARNAYSMALVIAFFFLFRTKISSHFHSSFRRKSSWVFIKCIEYSLFLDFWCGGFTCARKYGEIDVEGGVFQRNVHVSHRGAQRLWERRDSD</sequence>
<evidence type="ECO:0000256" key="1">
    <source>
        <dbReference type="SAM" id="Phobius"/>
    </source>
</evidence>
<keyword evidence="1" id="KW-1133">Transmembrane helix</keyword>
<organism evidence="2 3">
    <name type="scientific">Gossypium tomentosum</name>
    <name type="common">Hawaiian cotton</name>
    <name type="synonym">Gossypium sandvicense</name>
    <dbReference type="NCBI Taxonomy" id="34277"/>
    <lineage>
        <taxon>Eukaryota</taxon>
        <taxon>Viridiplantae</taxon>
        <taxon>Streptophyta</taxon>
        <taxon>Embryophyta</taxon>
        <taxon>Tracheophyta</taxon>
        <taxon>Spermatophyta</taxon>
        <taxon>Magnoliopsida</taxon>
        <taxon>eudicotyledons</taxon>
        <taxon>Gunneridae</taxon>
        <taxon>Pentapetalae</taxon>
        <taxon>rosids</taxon>
        <taxon>malvids</taxon>
        <taxon>Malvales</taxon>
        <taxon>Malvaceae</taxon>
        <taxon>Malvoideae</taxon>
        <taxon>Gossypium</taxon>
    </lineage>
</organism>
<gene>
    <name evidence="2" type="ORF">ES332_A11G155600v1</name>
</gene>
<protein>
    <submittedName>
        <fullName evidence="2">Uncharacterized protein</fullName>
    </submittedName>
</protein>
<keyword evidence="3" id="KW-1185">Reference proteome</keyword>
<dbReference type="Proteomes" id="UP000322667">
    <property type="component" value="Chromosome A11"/>
</dbReference>
<reference evidence="2 3" key="1">
    <citation type="submission" date="2019-07" db="EMBL/GenBank/DDBJ databases">
        <title>WGS assembly of Gossypium tomentosum.</title>
        <authorList>
            <person name="Chen Z.J."/>
            <person name="Sreedasyam A."/>
            <person name="Ando A."/>
            <person name="Song Q."/>
            <person name="De L."/>
            <person name="Hulse-Kemp A."/>
            <person name="Ding M."/>
            <person name="Ye W."/>
            <person name="Kirkbride R."/>
            <person name="Jenkins J."/>
            <person name="Plott C."/>
            <person name="Lovell J."/>
            <person name="Lin Y.-M."/>
            <person name="Vaughn R."/>
            <person name="Liu B."/>
            <person name="Li W."/>
            <person name="Simpson S."/>
            <person name="Scheffler B."/>
            <person name="Saski C."/>
            <person name="Grover C."/>
            <person name="Hu G."/>
            <person name="Conover J."/>
            <person name="Carlson J."/>
            <person name="Shu S."/>
            <person name="Boston L."/>
            <person name="Williams M."/>
            <person name="Peterson D."/>
            <person name="Mcgee K."/>
            <person name="Jones D."/>
            <person name="Wendel J."/>
            <person name="Stelly D."/>
            <person name="Grimwood J."/>
            <person name="Schmutz J."/>
        </authorList>
    </citation>
    <scope>NUCLEOTIDE SEQUENCE [LARGE SCALE GENOMIC DNA]</scope>
    <source>
        <strain evidence="2">7179.01</strain>
    </source>
</reference>